<proteinExistence type="predicted"/>
<dbReference type="InterPro" id="IPR047092">
    <property type="entry name" value="AFUB_07903/YDR124W-like_hel"/>
</dbReference>
<dbReference type="Pfam" id="PF11001">
    <property type="entry name" value="AFUB_07903_YDR124W_hel"/>
    <property type="match status" value="1"/>
</dbReference>
<gene>
    <name evidence="3" type="ORF">N0V91_003901</name>
</gene>
<name>A0A9W8ZI25_9PLEO</name>
<dbReference type="PANTHER" id="PTHR36102">
    <property type="entry name" value="CHROMOSOME 10, WHOLE GENOME SHOTGUN SEQUENCE"/>
    <property type="match status" value="1"/>
</dbReference>
<reference evidence="3" key="1">
    <citation type="submission" date="2022-10" db="EMBL/GenBank/DDBJ databases">
        <title>Tapping the CABI collections for fungal endophytes: first genome assemblies for Collariella, Neodidymelliopsis, Ascochyta clinopodiicola, Didymella pomorum, Didymosphaeria variabile, Neocosmospora piperis and Neocucurbitaria cava.</title>
        <authorList>
            <person name="Hill R."/>
        </authorList>
    </citation>
    <scope>NUCLEOTIDE SEQUENCE</scope>
    <source>
        <strain evidence="3">IMI 355091</strain>
    </source>
</reference>
<dbReference type="InterPro" id="IPR021264">
    <property type="entry name" value="AFUB_079030/YDR124W-like"/>
</dbReference>
<feature type="region of interest" description="Disordered" evidence="1">
    <location>
        <begin position="126"/>
        <end position="167"/>
    </location>
</feature>
<feature type="domain" description="Subtelomeric hrmA-associated cluster protein AFUB-079030/YDR124W-like helical bundle" evidence="2">
    <location>
        <begin position="217"/>
        <end position="364"/>
    </location>
</feature>
<evidence type="ECO:0000256" key="1">
    <source>
        <dbReference type="SAM" id="MobiDB-lite"/>
    </source>
</evidence>
<organism evidence="3 4">
    <name type="scientific">Didymella pomorum</name>
    <dbReference type="NCBI Taxonomy" id="749634"/>
    <lineage>
        <taxon>Eukaryota</taxon>
        <taxon>Fungi</taxon>
        <taxon>Dikarya</taxon>
        <taxon>Ascomycota</taxon>
        <taxon>Pezizomycotina</taxon>
        <taxon>Dothideomycetes</taxon>
        <taxon>Pleosporomycetidae</taxon>
        <taxon>Pleosporales</taxon>
        <taxon>Pleosporineae</taxon>
        <taxon>Didymellaceae</taxon>
        <taxon>Didymella</taxon>
    </lineage>
</organism>
<keyword evidence="4" id="KW-1185">Reference proteome</keyword>
<feature type="region of interest" description="Disordered" evidence="1">
    <location>
        <begin position="1"/>
        <end position="43"/>
    </location>
</feature>
<evidence type="ECO:0000259" key="2">
    <source>
        <dbReference type="Pfam" id="PF11001"/>
    </source>
</evidence>
<accession>A0A9W8ZI25</accession>
<dbReference type="AlphaFoldDB" id="A0A9W8ZI25"/>
<sequence length="647" mass="72116">MARFEAAPAPPALKAEQPAMSPEINQKGAQTGRHGEDPFALTENCDYYPPSKTTKAATPTAEVKIAEDQDDEVAIPIPIATLVFQDGRTEPVYKPLAGHEHLFKARPMMTSPHSFSENMFGPHRSIQAAPSQIPGTSQHATQGPRQKVETPNKPIVPKHRKPATHRQGLLKPKSLKRTRSVAQGLASNRKAVTNDTHTEDVEPIVEVVTEESHTFYIGDIDAFKKFLTRRFDELTMKPLRGIATHWVKLIEPRRLGDWGKYHEKKPSEAETPPWWPQDVIYKEPSHLKKEDLSTLAVEMMLIHRKIDEVKRKGPWISKLRDVAKFTVQTTSADHFSSSKGAAHSEDMKRRALEKILPSIFEVAQAYEDHIVQYNLVEGSGNKDPGRGRHHTWKPIPRPIRQQQPKRPRRTARSDRVQEAVYEASGDETEPDDTMTSLARVPQGLPQALSSPLPVDAHAIAKVSTPIASGPCTPASIQDDCAMYRTASTPSSSFDQSLHGLHLGEEDLDMKPHLRAMSDHGGMQHPYNMPSYTQPLQYPTASTNFNGQAYRSADNYANQASAFPHNAPTFVNPFTMFNAPAPPMSYNQYTSPMPAAHGFPYEQSIFPATPMSYPNTPMSLPMTPNDSSVTYHGLPADYSVDAQRVHHF</sequence>
<evidence type="ECO:0000313" key="3">
    <source>
        <dbReference type="EMBL" id="KAJ4407317.1"/>
    </source>
</evidence>
<protein>
    <recommendedName>
        <fullName evidence="2">Subtelomeric hrmA-associated cluster protein AFUB-079030/YDR124W-like helical bundle domain-containing protein</fullName>
    </recommendedName>
</protein>
<dbReference type="PANTHER" id="PTHR36102:SF1">
    <property type="entry name" value="YDR124W-LIKE HELICAL BUNDLE DOMAIN-CONTAINING PROTEIN"/>
    <property type="match status" value="1"/>
</dbReference>
<comment type="caution">
    <text evidence="3">The sequence shown here is derived from an EMBL/GenBank/DDBJ whole genome shotgun (WGS) entry which is preliminary data.</text>
</comment>
<evidence type="ECO:0000313" key="4">
    <source>
        <dbReference type="Proteomes" id="UP001140510"/>
    </source>
</evidence>
<feature type="compositionally biased region" description="Polar residues" evidence="1">
    <location>
        <begin position="128"/>
        <end position="144"/>
    </location>
</feature>
<feature type="region of interest" description="Disordered" evidence="1">
    <location>
        <begin position="377"/>
        <end position="435"/>
    </location>
</feature>
<dbReference type="EMBL" id="JAPEVA010000021">
    <property type="protein sequence ID" value="KAJ4407317.1"/>
    <property type="molecule type" value="Genomic_DNA"/>
</dbReference>
<dbReference type="OrthoDB" id="5338458at2759"/>
<dbReference type="Proteomes" id="UP001140510">
    <property type="component" value="Unassembled WGS sequence"/>
</dbReference>